<evidence type="ECO:0000313" key="1">
    <source>
        <dbReference type="EMBL" id="KAJ0091938.1"/>
    </source>
</evidence>
<comment type="caution">
    <text evidence="1">The sequence shown here is derived from an EMBL/GenBank/DDBJ whole genome shotgun (WGS) entry which is preliminary data.</text>
</comment>
<reference evidence="2" key="1">
    <citation type="journal article" date="2023" name="G3 (Bethesda)">
        <title>Genome assembly and association tests identify interacting loci associated with vigor, precocity, and sex in interspecific pistachio rootstocks.</title>
        <authorList>
            <person name="Palmer W."/>
            <person name="Jacygrad E."/>
            <person name="Sagayaradj S."/>
            <person name="Cavanaugh K."/>
            <person name="Han R."/>
            <person name="Bertier L."/>
            <person name="Beede B."/>
            <person name="Kafkas S."/>
            <person name="Golino D."/>
            <person name="Preece J."/>
            <person name="Michelmore R."/>
        </authorList>
    </citation>
    <scope>NUCLEOTIDE SEQUENCE [LARGE SCALE GENOMIC DNA]</scope>
</reference>
<evidence type="ECO:0000313" key="2">
    <source>
        <dbReference type="Proteomes" id="UP001164250"/>
    </source>
</evidence>
<sequence length="97" mass="11504">MPKLEESTVEDCLDMEEIILEDENIIDSDHIALPRLKKLKLHYLPGLKKIIGKDSKLKHRKMEIQAEESWWNALEWEDPELHRHLQNCFTNISVDDL</sequence>
<keyword evidence="2" id="KW-1185">Reference proteome</keyword>
<proteinExistence type="predicted"/>
<dbReference type="EMBL" id="CM047903">
    <property type="protein sequence ID" value="KAJ0091938.1"/>
    <property type="molecule type" value="Genomic_DNA"/>
</dbReference>
<protein>
    <submittedName>
        <fullName evidence="1">Uncharacterized protein</fullName>
    </submittedName>
</protein>
<dbReference type="Proteomes" id="UP001164250">
    <property type="component" value="Chromosome 7"/>
</dbReference>
<gene>
    <name evidence="1" type="ORF">Patl1_26712</name>
</gene>
<name>A0ACC1AZ77_9ROSI</name>
<accession>A0ACC1AZ77</accession>
<organism evidence="1 2">
    <name type="scientific">Pistacia atlantica</name>
    <dbReference type="NCBI Taxonomy" id="434234"/>
    <lineage>
        <taxon>Eukaryota</taxon>
        <taxon>Viridiplantae</taxon>
        <taxon>Streptophyta</taxon>
        <taxon>Embryophyta</taxon>
        <taxon>Tracheophyta</taxon>
        <taxon>Spermatophyta</taxon>
        <taxon>Magnoliopsida</taxon>
        <taxon>eudicotyledons</taxon>
        <taxon>Gunneridae</taxon>
        <taxon>Pentapetalae</taxon>
        <taxon>rosids</taxon>
        <taxon>malvids</taxon>
        <taxon>Sapindales</taxon>
        <taxon>Anacardiaceae</taxon>
        <taxon>Pistacia</taxon>
    </lineage>
</organism>